<organism evidence="1">
    <name type="scientific">bioreactor metagenome</name>
    <dbReference type="NCBI Taxonomy" id="1076179"/>
    <lineage>
        <taxon>unclassified sequences</taxon>
        <taxon>metagenomes</taxon>
        <taxon>ecological metagenomes</taxon>
    </lineage>
</organism>
<gene>
    <name evidence="1" type="ORF">SDC9_137376</name>
</gene>
<evidence type="ECO:0000313" key="1">
    <source>
        <dbReference type="EMBL" id="MPM90255.1"/>
    </source>
</evidence>
<comment type="caution">
    <text evidence="1">The sequence shown here is derived from an EMBL/GenBank/DDBJ whole genome shotgun (WGS) entry which is preliminary data.</text>
</comment>
<reference evidence="1" key="1">
    <citation type="submission" date="2019-08" db="EMBL/GenBank/DDBJ databases">
        <authorList>
            <person name="Kucharzyk K."/>
            <person name="Murdoch R.W."/>
            <person name="Higgins S."/>
            <person name="Loffler F."/>
        </authorList>
    </citation>
    <scope>NUCLEOTIDE SEQUENCE</scope>
</reference>
<dbReference type="Gene3D" id="3.40.50.300">
    <property type="entry name" value="P-loop containing nucleotide triphosphate hydrolases"/>
    <property type="match status" value="1"/>
</dbReference>
<accession>A0A645DLW8</accession>
<name>A0A645DLW8_9ZZZZ</name>
<dbReference type="EMBL" id="VSSQ01037536">
    <property type="protein sequence ID" value="MPM90255.1"/>
    <property type="molecule type" value="Genomic_DNA"/>
</dbReference>
<dbReference type="SUPFAM" id="SSF52540">
    <property type="entry name" value="P-loop containing nucleoside triphosphate hydrolases"/>
    <property type="match status" value="1"/>
</dbReference>
<sequence length="76" mass="9173">MASSRNERQYIQRRGRVLRRAPNKEKAVIYDFVVRAPIERRNQKCFITMMEQEMIRVEDFSSLSINKPMLGKDYEF</sequence>
<dbReference type="InterPro" id="IPR027417">
    <property type="entry name" value="P-loop_NTPase"/>
</dbReference>
<proteinExistence type="predicted"/>
<protein>
    <recommendedName>
        <fullName evidence="2">Helicase C-terminal domain-containing protein</fullName>
    </recommendedName>
</protein>
<evidence type="ECO:0008006" key="2">
    <source>
        <dbReference type="Google" id="ProtNLM"/>
    </source>
</evidence>
<dbReference type="AlphaFoldDB" id="A0A645DLW8"/>